<dbReference type="PANTHER" id="PTHR43036:SF2">
    <property type="entry name" value="OS04G0481300 PROTEIN"/>
    <property type="match status" value="1"/>
</dbReference>
<dbReference type="AlphaFoldDB" id="A0A1Y1QFF1"/>
<feature type="domain" description="Methyltransferase type 11" evidence="1">
    <location>
        <begin position="252"/>
        <end position="323"/>
    </location>
</feature>
<dbReference type="PANTHER" id="PTHR43036">
    <property type="entry name" value="OSJNBB0011N17.9 PROTEIN"/>
    <property type="match status" value="1"/>
</dbReference>
<sequence length="400" mass="44873">MKTATLANVEVSLTWRSAVASHCDRLFVSNIDTAHDSVPAPLSQKLLDLKAGERCNAHFAAGELVPAHDPLRQMTFPRTQFISQQRHLRIEPRLGRFYPQGFAWQALNCTPNTFQPFRIVNDTPLTLSGDLNHPLAQYPLTLHLRDASELVSQPQRANTPRDIARLITENGAGMQTPYPKVSTDFYADYPFGRGDEAQDAQFYTNPRLIRHLDSTAIAQVTALYARLLTPNTRVLDLMSSWVSHLPESLTLKTVTGLGMNAAELAANPRLTKRVVHDLNHEPRLPFADEQFDAVICSVSVEYLTQPLAVMEELARVTQTGGKVTMVFSTRWFPSKAISLWGEMHPFERQGLVLDYFLKTGKFSELHTESLRGLPRPKTDPHYRETSVSDPVFAVWGTVAD</sequence>
<name>A0A1Y1QFF1_9GAMM</name>
<accession>A0A1Y1QFF1</accession>
<comment type="caution">
    <text evidence="2">The sequence shown here is derived from an EMBL/GenBank/DDBJ whole genome shotgun (WGS) entry which is preliminary data.</text>
</comment>
<evidence type="ECO:0000313" key="3">
    <source>
        <dbReference type="Proteomes" id="UP000192491"/>
    </source>
</evidence>
<dbReference type="Gene3D" id="3.40.50.150">
    <property type="entry name" value="Vaccinia Virus protein VP39"/>
    <property type="match status" value="1"/>
</dbReference>
<organism evidence="2 3">
    <name type="scientific">Thiothrix lacustris</name>
    <dbReference type="NCBI Taxonomy" id="525917"/>
    <lineage>
        <taxon>Bacteria</taxon>
        <taxon>Pseudomonadati</taxon>
        <taxon>Pseudomonadota</taxon>
        <taxon>Gammaproteobacteria</taxon>
        <taxon>Thiotrichales</taxon>
        <taxon>Thiotrichaceae</taxon>
        <taxon>Thiothrix</taxon>
    </lineage>
</organism>
<dbReference type="InterPro" id="IPR046357">
    <property type="entry name" value="PPIase_dom_sf"/>
</dbReference>
<dbReference type="EMBL" id="MTEJ01000346">
    <property type="protein sequence ID" value="OQX04318.1"/>
    <property type="molecule type" value="Genomic_DNA"/>
</dbReference>
<dbReference type="GO" id="GO:0003755">
    <property type="term" value="F:peptidyl-prolyl cis-trans isomerase activity"/>
    <property type="evidence" value="ECO:0007669"/>
    <property type="project" value="InterPro"/>
</dbReference>
<dbReference type="Proteomes" id="UP000192491">
    <property type="component" value="Unassembled WGS sequence"/>
</dbReference>
<evidence type="ECO:0000259" key="1">
    <source>
        <dbReference type="Pfam" id="PF08241"/>
    </source>
</evidence>
<dbReference type="InterPro" id="IPR013216">
    <property type="entry name" value="Methyltransf_11"/>
</dbReference>
<dbReference type="InterPro" id="IPR029063">
    <property type="entry name" value="SAM-dependent_MTases_sf"/>
</dbReference>
<dbReference type="GO" id="GO:0008757">
    <property type="term" value="F:S-adenosylmethionine-dependent methyltransferase activity"/>
    <property type="evidence" value="ECO:0007669"/>
    <property type="project" value="InterPro"/>
</dbReference>
<protein>
    <recommendedName>
        <fullName evidence="1">Methyltransferase type 11 domain-containing protein</fullName>
    </recommendedName>
</protein>
<reference evidence="2 3" key="1">
    <citation type="submission" date="2017-01" db="EMBL/GenBank/DDBJ databases">
        <title>Novel large sulfur bacteria in the metagenomes of groundwater-fed chemosynthetic microbial mats in the Lake Huron basin.</title>
        <authorList>
            <person name="Sharrar A.M."/>
            <person name="Flood B.E."/>
            <person name="Bailey J.V."/>
            <person name="Jones D.S."/>
            <person name="Biddanda B."/>
            <person name="Ruberg S.A."/>
            <person name="Marcus D.N."/>
            <person name="Dick G.J."/>
        </authorList>
    </citation>
    <scope>NUCLEOTIDE SEQUENCE [LARGE SCALE GENOMIC DNA]</scope>
    <source>
        <strain evidence="2">A8</strain>
    </source>
</reference>
<evidence type="ECO:0000313" key="2">
    <source>
        <dbReference type="EMBL" id="OQX04318.1"/>
    </source>
</evidence>
<proteinExistence type="predicted"/>
<dbReference type="Pfam" id="PF08241">
    <property type="entry name" value="Methyltransf_11"/>
    <property type="match status" value="1"/>
</dbReference>
<dbReference type="SUPFAM" id="SSF53335">
    <property type="entry name" value="S-adenosyl-L-methionine-dependent methyltransferases"/>
    <property type="match status" value="1"/>
</dbReference>
<gene>
    <name evidence="2" type="ORF">BWK73_36560</name>
</gene>
<dbReference type="Gene3D" id="3.10.50.40">
    <property type="match status" value="1"/>
</dbReference>